<evidence type="ECO:0000256" key="1">
    <source>
        <dbReference type="ARBA" id="ARBA00004651"/>
    </source>
</evidence>
<evidence type="ECO:0000313" key="10">
    <source>
        <dbReference type="EMBL" id="MFD2693553.1"/>
    </source>
</evidence>
<keyword evidence="5" id="KW-0598">Phosphotransferase system</keyword>
<dbReference type="PANTHER" id="PTHR32502:SF28">
    <property type="entry name" value="PHOSPHOTRANSFERASE SYSTEM SUGAR-SPECIFIC EIIC COMPONENT"/>
    <property type="match status" value="1"/>
</dbReference>
<name>A0ABW5S270_9BACL</name>
<dbReference type="InterPro" id="IPR004700">
    <property type="entry name" value="PTS_IIC_man"/>
</dbReference>
<evidence type="ECO:0000256" key="6">
    <source>
        <dbReference type="ARBA" id="ARBA00022692"/>
    </source>
</evidence>
<comment type="subcellular location">
    <subcellularLocation>
        <location evidence="1">Cell membrane</location>
        <topology evidence="1">Multi-pass membrane protein</topology>
    </subcellularLocation>
</comment>
<proteinExistence type="predicted"/>
<dbReference type="Proteomes" id="UP001597399">
    <property type="component" value="Unassembled WGS sequence"/>
</dbReference>
<evidence type="ECO:0000256" key="2">
    <source>
        <dbReference type="ARBA" id="ARBA00022448"/>
    </source>
</evidence>
<accession>A0ABW5S270</accession>
<reference evidence="11" key="1">
    <citation type="journal article" date="2019" name="Int. J. Syst. Evol. Microbiol.">
        <title>The Global Catalogue of Microorganisms (GCM) 10K type strain sequencing project: providing services to taxonomists for standard genome sequencing and annotation.</title>
        <authorList>
            <consortium name="The Broad Institute Genomics Platform"/>
            <consortium name="The Broad Institute Genome Sequencing Center for Infectious Disease"/>
            <person name="Wu L."/>
            <person name="Ma J."/>
        </authorList>
    </citation>
    <scope>NUCLEOTIDE SEQUENCE [LARGE SCALE GENOMIC DNA]</scope>
    <source>
        <strain evidence="11">TISTR 2466</strain>
    </source>
</reference>
<organism evidence="10 11">
    <name type="scientific">Sporolactobacillus shoreicorticis</name>
    <dbReference type="NCBI Taxonomy" id="1923877"/>
    <lineage>
        <taxon>Bacteria</taxon>
        <taxon>Bacillati</taxon>
        <taxon>Bacillota</taxon>
        <taxon>Bacilli</taxon>
        <taxon>Bacillales</taxon>
        <taxon>Sporolactobacillaceae</taxon>
        <taxon>Sporolactobacillus</taxon>
    </lineage>
</organism>
<feature type="transmembrane region" description="Helical" evidence="9">
    <location>
        <begin position="184"/>
        <end position="204"/>
    </location>
</feature>
<dbReference type="Pfam" id="PF03609">
    <property type="entry name" value="EII-Sor"/>
    <property type="match status" value="1"/>
</dbReference>
<keyword evidence="6 9" id="KW-0812">Transmembrane</keyword>
<evidence type="ECO:0000313" key="11">
    <source>
        <dbReference type="Proteomes" id="UP001597399"/>
    </source>
</evidence>
<evidence type="ECO:0000256" key="5">
    <source>
        <dbReference type="ARBA" id="ARBA00022683"/>
    </source>
</evidence>
<evidence type="ECO:0000256" key="8">
    <source>
        <dbReference type="ARBA" id="ARBA00023136"/>
    </source>
</evidence>
<dbReference type="RefSeq" id="WP_253060512.1">
    <property type="nucleotide sequence ID" value="NZ_JAMXWM010000005.1"/>
</dbReference>
<feature type="transmembrane region" description="Helical" evidence="9">
    <location>
        <begin position="29"/>
        <end position="51"/>
    </location>
</feature>
<feature type="transmembrane region" description="Helical" evidence="9">
    <location>
        <begin position="211"/>
        <end position="240"/>
    </location>
</feature>
<keyword evidence="2" id="KW-0813">Transport</keyword>
<dbReference type="InterPro" id="IPR050303">
    <property type="entry name" value="GatZ_KbaZ_carbometab"/>
</dbReference>
<gene>
    <name evidence="10" type="ORF">ACFSUE_07925</name>
</gene>
<protein>
    <submittedName>
        <fullName evidence="10">PTS mannose/fructose/sorbose/N-acetylgalactosamine transporter subunit IIC</fullName>
    </submittedName>
</protein>
<evidence type="ECO:0000256" key="3">
    <source>
        <dbReference type="ARBA" id="ARBA00022475"/>
    </source>
</evidence>
<dbReference type="PANTHER" id="PTHR32502">
    <property type="entry name" value="N-ACETYLGALACTOSAMINE PERMEASE II COMPONENT-RELATED"/>
    <property type="match status" value="1"/>
</dbReference>
<dbReference type="EMBL" id="JBHUMQ010000017">
    <property type="protein sequence ID" value="MFD2693553.1"/>
    <property type="molecule type" value="Genomic_DNA"/>
</dbReference>
<evidence type="ECO:0000256" key="7">
    <source>
        <dbReference type="ARBA" id="ARBA00022989"/>
    </source>
</evidence>
<evidence type="ECO:0000256" key="9">
    <source>
        <dbReference type="SAM" id="Phobius"/>
    </source>
</evidence>
<keyword evidence="3" id="KW-1003">Cell membrane</keyword>
<evidence type="ECO:0000256" key="4">
    <source>
        <dbReference type="ARBA" id="ARBA00022597"/>
    </source>
</evidence>
<dbReference type="PROSITE" id="PS51106">
    <property type="entry name" value="PTS_EIIC_TYPE_4"/>
    <property type="match status" value="1"/>
</dbReference>
<comment type="caution">
    <text evidence="10">The sequence shown here is derived from an EMBL/GenBank/DDBJ whole genome shotgun (WGS) entry which is preliminary data.</text>
</comment>
<sequence>MEIIQGILIIALAFWMVLDQQGFVITTWFPAIIGMIAGIIMGDMTTAMIIAGTFQLMALGVANIGGSSVPNYGLATLVGIYVAIRTTHDVEHAKAVALAVGVPVGMLGIQLDVLGKLLNSYVSHAAQKALNLGKFKKMERIFWLGPLIFGLTTALPTALCVLFGDKLVRLILDVVPKWFTDGLSIAGSMLPVVGIALLLQFMPVKKYLTMLLIGFVVSAYLKLPILGIAILGFAFAYYYFTQNMKKTPAAATAGAASTDALDEGDDFDE</sequence>
<keyword evidence="7 9" id="KW-1133">Transmembrane helix</keyword>
<keyword evidence="4" id="KW-0762">Sugar transport</keyword>
<feature type="transmembrane region" description="Helical" evidence="9">
    <location>
        <begin position="141"/>
        <end position="164"/>
    </location>
</feature>
<keyword evidence="11" id="KW-1185">Reference proteome</keyword>
<keyword evidence="8 9" id="KW-0472">Membrane</keyword>